<organism evidence="1 2">
    <name type="scientific">Rubroshorea leprosula</name>
    <dbReference type="NCBI Taxonomy" id="152421"/>
    <lineage>
        <taxon>Eukaryota</taxon>
        <taxon>Viridiplantae</taxon>
        <taxon>Streptophyta</taxon>
        <taxon>Embryophyta</taxon>
        <taxon>Tracheophyta</taxon>
        <taxon>Spermatophyta</taxon>
        <taxon>Magnoliopsida</taxon>
        <taxon>eudicotyledons</taxon>
        <taxon>Gunneridae</taxon>
        <taxon>Pentapetalae</taxon>
        <taxon>rosids</taxon>
        <taxon>malvids</taxon>
        <taxon>Malvales</taxon>
        <taxon>Dipterocarpaceae</taxon>
        <taxon>Rubroshorea</taxon>
    </lineage>
</organism>
<sequence>MTLQFIGSQNTLRNTQSAAEVGNKIRQLENRVSSVVWQPSQGDIIKD</sequence>
<protein>
    <submittedName>
        <fullName evidence="1">Uncharacterized protein</fullName>
    </submittedName>
</protein>
<comment type="caution">
    <text evidence="1">The sequence shown here is derived from an EMBL/GenBank/DDBJ whole genome shotgun (WGS) entry which is preliminary data.</text>
</comment>
<name>A0AAV5JUR7_9ROSI</name>
<dbReference type="Proteomes" id="UP001054252">
    <property type="component" value="Unassembled WGS sequence"/>
</dbReference>
<accession>A0AAV5JUR7</accession>
<keyword evidence="2" id="KW-1185">Reference proteome</keyword>
<evidence type="ECO:0000313" key="2">
    <source>
        <dbReference type="Proteomes" id="UP001054252"/>
    </source>
</evidence>
<gene>
    <name evidence="1" type="ORF">SLEP1_g25905</name>
</gene>
<dbReference type="AlphaFoldDB" id="A0AAV5JUR7"/>
<reference evidence="1 2" key="1">
    <citation type="journal article" date="2021" name="Commun. Biol.">
        <title>The genome of Shorea leprosula (Dipterocarpaceae) highlights the ecological relevance of drought in aseasonal tropical rainforests.</title>
        <authorList>
            <person name="Ng K.K.S."/>
            <person name="Kobayashi M.J."/>
            <person name="Fawcett J.A."/>
            <person name="Hatakeyama M."/>
            <person name="Paape T."/>
            <person name="Ng C.H."/>
            <person name="Ang C.C."/>
            <person name="Tnah L.H."/>
            <person name="Lee C.T."/>
            <person name="Nishiyama T."/>
            <person name="Sese J."/>
            <person name="O'Brien M.J."/>
            <person name="Copetti D."/>
            <person name="Mohd Noor M.I."/>
            <person name="Ong R.C."/>
            <person name="Putra M."/>
            <person name="Sireger I.Z."/>
            <person name="Indrioko S."/>
            <person name="Kosugi Y."/>
            <person name="Izuno A."/>
            <person name="Isagi Y."/>
            <person name="Lee S.L."/>
            <person name="Shimizu K.K."/>
        </authorList>
    </citation>
    <scope>NUCLEOTIDE SEQUENCE [LARGE SCALE GENOMIC DNA]</scope>
    <source>
        <strain evidence="1">214</strain>
    </source>
</reference>
<evidence type="ECO:0000313" key="1">
    <source>
        <dbReference type="EMBL" id="GKV15104.1"/>
    </source>
</evidence>
<dbReference type="EMBL" id="BPVZ01000042">
    <property type="protein sequence ID" value="GKV15104.1"/>
    <property type="molecule type" value="Genomic_DNA"/>
</dbReference>
<proteinExistence type="predicted"/>